<evidence type="ECO:0000256" key="2">
    <source>
        <dbReference type="ARBA" id="ARBA00022490"/>
    </source>
</evidence>
<dbReference type="GO" id="GO:0003700">
    <property type="term" value="F:DNA-binding transcription factor activity"/>
    <property type="evidence" value="ECO:0007669"/>
    <property type="project" value="InterPro"/>
</dbReference>
<dbReference type="InterPro" id="IPR037914">
    <property type="entry name" value="SpoVT-AbrB_sf"/>
</dbReference>
<keyword evidence="5 7" id="KW-0238">DNA-binding</keyword>
<protein>
    <recommendedName>
        <fullName evidence="1">Transcriptional regulator MraZ</fullName>
    </recommendedName>
</protein>
<evidence type="ECO:0000313" key="10">
    <source>
        <dbReference type="Proteomes" id="UP000282837"/>
    </source>
</evidence>
<keyword evidence="10" id="KW-1185">Reference proteome</keyword>
<accession>A0A3S3TSM9</accession>
<dbReference type="SUPFAM" id="SSF89447">
    <property type="entry name" value="AbrB/MazE/MraZ-like"/>
    <property type="match status" value="1"/>
</dbReference>
<dbReference type="GO" id="GO:2000143">
    <property type="term" value="P:negative regulation of DNA-templated transcription initiation"/>
    <property type="evidence" value="ECO:0007669"/>
    <property type="project" value="TreeGrafter"/>
</dbReference>
<dbReference type="PROSITE" id="PS51740">
    <property type="entry name" value="SPOVT_ABRB"/>
    <property type="match status" value="1"/>
</dbReference>
<name>A0A3S3TSM9_9SPHN</name>
<keyword evidence="2" id="KW-0963">Cytoplasm</keyword>
<evidence type="ECO:0000256" key="1">
    <source>
        <dbReference type="ARBA" id="ARBA00013860"/>
    </source>
</evidence>
<dbReference type="InterPro" id="IPR020603">
    <property type="entry name" value="MraZ_dom"/>
</dbReference>
<dbReference type="EMBL" id="SACO01000001">
    <property type="protein sequence ID" value="RVU07618.1"/>
    <property type="molecule type" value="Genomic_DNA"/>
</dbReference>
<dbReference type="PANTHER" id="PTHR34701">
    <property type="entry name" value="TRANSCRIPTIONAL REGULATOR MRAZ"/>
    <property type="match status" value="1"/>
</dbReference>
<dbReference type="Pfam" id="PF02381">
    <property type="entry name" value="MraZ"/>
    <property type="match status" value="1"/>
</dbReference>
<evidence type="ECO:0000256" key="6">
    <source>
        <dbReference type="ARBA" id="ARBA00023163"/>
    </source>
</evidence>
<dbReference type="CDD" id="cd16321">
    <property type="entry name" value="MraZ_C"/>
    <property type="match status" value="1"/>
</dbReference>
<feature type="domain" description="SpoVT-AbrB" evidence="8">
    <location>
        <begin position="94"/>
        <end position="137"/>
    </location>
</feature>
<evidence type="ECO:0000313" key="9">
    <source>
        <dbReference type="EMBL" id="RVU07618.1"/>
    </source>
</evidence>
<dbReference type="PANTHER" id="PTHR34701:SF1">
    <property type="entry name" value="TRANSCRIPTIONAL REGULATOR MRAZ"/>
    <property type="match status" value="1"/>
</dbReference>
<keyword evidence="3" id="KW-0677">Repeat</keyword>
<dbReference type="InterPro" id="IPR003444">
    <property type="entry name" value="MraZ"/>
</dbReference>
<dbReference type="InterPro" id="IPR038619">
    <property type="entry name" value="MraZ_sf"/>
</dbReference>
<evidence type="ECO:0000256" key="4">
    <source>
        <dbReference type="ARBA" id="ARBA00023015"/>
    </source>
</evidence>
<dbReference type="Proteomes" id="UP000282837">
    <property type="component" value="Unassembled WGS sequence"/>
</dbReference>
<dbReference type="RefSeq" id="WP_127705152.1">
    <property type="nucleotide sequence ID" value="NZ_SACO01000001.1"/>
</dbReference>
<organism evidence="9 10">
    <name type="scientific">Novosphingobium umbonatum</name>
    <dbReference type="NCBI Taxonomy" id="1908524"/>
    <lineage>
        <taxon>Bacteria</taxon>
        <taxon>Pseudomonadati</taxon>
        <taxon>Pseudomonadota</taxon>
        <taxon>Alphaproteobacteria</taxon>
        <taxon>Sphingomonadales</taxon>
        <taxon>Sphingomonadaceae</taxon>
        <taxon>Novosphingobium</taxon>
    </lineage>
</organism>
<dbReference type="InterPro" id="IPR035644">
    <property type="entry name" value="MraZ_C"/>
</dbReference>
<dbReference type="GO" id="GO:0000976">
    <property type="term" value="F:transcription cis-regulatory region binding"/>
    <property type="evidence" value="ECO:0007669"/>
    <property type="project" value="TreeGrafter"/>
</dbReference>
<evidence type="ECO:0000256" key="5">
    <source>
        <dbReference type="ARBA" id="ARBA00023125"/>
    </source>
</evidence>
<dbReference type="InterPro" id="IPR007159">
    <property type="entry name" value="SpoVT-AbrB_dom"/>
</dbReference>
<comment type="caution">
    <text evidence="9">The sequence shown here is derived from an EMBL/GenBank/DDBJ whole genome shotgun (WGS) entry which is preliminary data.</text>
</comment>
<proteinExistence type="predicted"/>
<keyword evidence="6" id="KW-0804">Transcription</keyword>
<gene>
    <name evidence="9" type="ORF">EOE18_00575</name>
</gene>
<dbReference type="OrthoDB" id="9807753at2"/>
<dbReference type="AlphaFoldDB" id="A0A3S3TSM9"/>
<reference evidence="9 10" key="1">
    <citation type="submission" date="2019-01" db="EMBL/GenBank/DDBJ databases">
        <authorList>
            <person name="Chen W.-M."/>
        </authorList>
    </citation>
    <scope>NUCLEOTIDE SEQUENCE [LARGE SCALE GENOMIC DNA]</scope>
    <source>
        <strain evidence="9 10">FSY-9</strain>
    </source>
</reference>
<sequence length="166" mass="18134">MTGFPVIYMGQGFSPKGDKERFVLPADIRKIVSEASGNLTEMLVAKHEEWDCLIACGTSYSQQLADEIRAEHAAAMANGLPSQRSKRALLFGSLVKVNFDGSGRFILPQHLKQQARISDSIYIHGTLDYFTIWSPDVLNEQTGPEWIGPQASCASFAATGGGRGRK</sequence>
<evidence type="ECO:0000256" key="3">
    <source>
        <dbReference type="ARBA" id="ARBA00022737"/>
    </source>
</evidence>
<evidence type="ECO:0000256" key="7">
    <source>
        <dbReference type="PROSITE-ProRule" id="PRU01076"/>
    </source>
</evidence>
<dbReference type="Gene3D" id="3.40.1550.20">
    <property type="entry name" value="Transcriptional regulator MraZ domain"/>
    <property type="match status" value="1"/>
</dbReference>
<keyword evidence="4" id="KW-0805">Transcription regulation</keyword>
<evidence type="ECO:0000259" key="8">
    <source>
        <dbReference type="PROSITE" id="PS51740"/>
    </source>
</evidence>